<proteinExistence type="predicted"/>
<dbReference type="EMBL" id="JACDTQ010002243">
    <property type="protein sequence ID" value="KAF5919722.1"/>
    <property type="molecule type" value="Genomic_DNA"/>
</dbReference>
<evidence type="ECO:0000256" key="1">
    <source>
        <dbReference type="SAM" id="MobiDB-lite"/>
    </source>
</evidence>
<feature type="compositionally biased region" description="Polar residues" evidence="1">
    <location>
        <begin position="1"/>
        <end position="13"/>
    </location>
</feature>
<reference evidence="2 3" key="1">
    <citation type="journal article" date="2020" name="Mol. Biol. Evol.">
        <title>Interspecific Gene Flow and the Evolution of Specialization in Black and White Rhinoceros.</title>
        <authorList>
            <person name="Moodley Y."/>
            <person name="Westbury M.V."/>
            <person name="Russo I.M."/>
            <person name="Gopalakrishnan S."/>
            <person name="Rakotoarivelo A."/>
            <person name="Olsen R.A."/>
            <person name="Prost S."/>
            <person name="Tunstall T."/>
            <person name="Ryder O.A."/>
            <person name="Dalen L."/>
            <person name="Bruford M.W."/>
        </authorList>
    </citation>
    <scope>NUCLEOTIDE SEQUENCE [LARGE SCALE GENOMIC DNA]</scope>
    <source>
        <strain evidence="2">SBR-YM</strain>
        <tissue evidence="2">Skin</tissue>
    </source>
</reference>
<feature type="region of interest" description="Disordered" evidence="1">
    <location>
        <begin position="90"/>
        <end position="145"/>
    </location>
</feature>
<evidence type="ECO:0000313" key="2">
    <source>
        <dbReference type="EMBL" id="KAF5919722.1"/>
    </source>
</evidence>
<protein>
    <submittedName>
        <fullName evidence="2">Uncharacterized protein</fullName>
    </submittedName>
</protein>
<keyword evidence="3" id="KW-1185">Reference proteome</keyword>
<feature type="region of interest" description="Disordered" evidence="1">
    <location>
        <begin position="1"/>
        <end position="26"/>
    </location>
</feature>
<gene>
    <name evidence="2" type="ORF">HPG69_000323</name>
</gene>
<evidence type="ECO:0000313" key="3">
    <source>
        <dbReference type="Proteomes" id="UP000551758"/>
    </source>
</evidence>
<sequence length="145" mass="15371">MSQKPELSNQLCRNRQADPRRPSALAQGRVLTIPGAVAKTRKQQGPHLSPATVSIGSNLGVRSDGRGLRFQPPLSHLQLSQILLRRRQPWSMASPKHPGGPGWMGHGAQCMAGTKQETSATGPDLPRPGPEGHLGGLEAWGVVGG</sequence>
<name>A0A7J7EV69_DICBM</name>
<dbReference type="AlphaFoldDB" id="A0A7J7EV69"/>
<comment type="caution">
    <text evidence="2">The sequence shown here is derived from an EMBL/GenBank/DDBJ whole genome shotgun (WGS) entry which is preliminary data.</text>
</comment>
<organism evidence="2 3">
    <name type="scientific">Diceros bicornis minor</name>
    <name type="common">South-central black rhinoceros</name>
    <dbReference type="NCBI Taxonomy" id="77932"/>
    <lineage>
        <taxon>Eukaryota</taxon>
        <taxon>Metazoa</taxon>
        <taxon>Chordata</taxon>
        <taxon>Craniata</taxon>
        <taxon>Vertebrata</taxon>
        <taxon>Euteleostomi</taxon>
        <taxon>Mammalia</taxon>
        <taxon>Eutheria</taxon>
        <taxon>Laurasiatheria</taxon>
        <taxon>Perissodactyla</taxon>
        <taxon>Rhinocerotidae</taxon>
        <taxon>Diceros</taxon>
    </lineage>
</organism>
<dbReference type="Proteomes" id="UP000551758">
    <property type="component" value="Unassembled WGS sequence"/>
</dbReference>
<accession>A0A7J7EV69</accession>